<dbReference type="HOGENOM" id="CLU_3316529_0_0_6"/>
<evidence type="ECO:0000313" key="3">
    <source>
        <dbReference type="Proteomes" id="UP000015042"/>
    </source>
</evidence>
<feature type="region of interest" description="Disordered" evidence="1">
    <location>
        <begin position="1"/>
        <end position="24"/>
    </location>
</feature>
<evidence type="ECO:0000256" key="1">
    <source>
        <dbReference type="SAM" id="MobiDB-lite"/>
    </source>
</evidence>
<reference evidence="2 3" key="1">
    <citation type="submission" date="2013-07" db="EMBL/GenBank/DDBJ databases">
        <title>Genome sequence of Salmonella bongori N268-08 - a rare clinical isolate.</title>
        <authorList>
            <person name="Marti R."/>
            <person name="Hagens S."/>
            <person name="Loessner M.J."/>
            <person name="Klumpp J."/>
        </authorList>
    </citation>
    <scope>NUCLEOTIDE SEQUENCE [LARGE SCALE GENOMIC DNA]</scope>
    <source>
        <strain evidence="2 3">N268-08</strain>
    </source>
</reference>
<organism evidence="2 3">
    <name type="scientific">Salmonella bongori N268-08</name>
    <dbReference type="NCBI Taxonomy" id="1197719"/>
    <lineage>
        <taxon>Bacteria</taxon>
        <taxon>Pseudomonadati</taxon>
        <taxon>Pseudomonadota</taxon>
        <taxon>Gammaproteobacteria</taxon>
        <taxon>Enterobacterales</taxon>
        <taxon>Enterobacteriaceae</taxon>
        <taxon>Salmonella</taxon>
    </lineage>
</organism>
<evidence type="ECO:0000313" key="2">
    <source>
        <dbReference type="EMBL" id="AGR58522.1"/>
    </source>
</evidence>
<dbReference type="AlphaFoldDB" id="S5NE35"/>
<accession>S5NE35</accession>
<dbReference type="Proteomes" id="UP000015042">
    <property type="component" value="Chromosome"/>
</dbReference>
<name>S5NE35_SALBN</name>
<dbReference type="PATRIC" id="fig|1197719.3.peg.1330"/>
<gene>
    <name evidence="2" type="ORF">A464_1336</name>
</gene>
<protein>
    <submittedName>
        <fullName evidence="2">Phage protein</fullName>
    </submittedName>
</protein>
<proteinExistence type="predicted"/>
<dbReference type="EMBL" id="CP006608">
    <property type="protein sequence ID" value="AGR58522.1"/>
    <property type="molecule type" value="Genomic_DNA"/>
</dbReference>
<dbReference type="KEGG" id="sbz:A464_1336"/>
<sequence>MVAAASRPVVEATRRPVGGNGGRTAAAAGFEGEIHVSPA</sequence>